<evidence type="ECO:0000313" key="3">
    <source>
        <dbReference type="Proteomes" id="UP000224567"/>
    </source>
</evidence>
<dbReference type="Proteomes" id="UP000224567">
    <property type="component" value="Unassembled WGS sequence"/>
</dbReference>
<dbReference type="InterPro" id="IPR004864">
    <property type="entry name" value="LEA_2"/>
</dbReference>
<accession>A0A2G2XS78</accession>
<protein>
    <recommendedName>
        <fullName evidence="1">Late embryogenesis abundant protein LEA-2 subgroup domain-containing protein</fullName>
    </recommendedName>
</protein>
<dbReference type="Pfam" id="PF03168">
    <property type="entry name" value="LEA_2"/>
    <property type="match status" value="1"/>
</dbReference>
<feature type="domain" description="Late embryogenesis abundant protein LEA-2 subgroup" evidence="1">
    <location>
        <begin position="36"/>
        <end position="94"/>
    </location>
</feature>
<proteinExistence type="predicted"/>
<gene>
    <name evidence="2" type="ORF">CQW23_02691</name>
</gene>
<reference evidence="3" key="2">
    <citation type="journal article" date="2017" name="J. Anim. Genet.">
        <title>Multiple reference genome sequences of hot pepper reveal the massive evolution of plant disease resistance genes by retroduplication.</title>
        <authorList>
            <person name="Kim S."/>
            <person name="Park J."/>
            <person name="Yeom S.-I."/>
            <person name="Kim Y.-M."/>
            <person name="Seo E."/>
            <person name="Kim K.-T."/>
            <person name="Kim M.-S."/>
            <person name="Lee J.M."/>
            <person name="Cheong K."/>
            <person name="Shin H.-S."/>
            <person name="Kim S.-B."/>
            <person name="Han K."/>
            <person name="Lee J."/>
            <person name="Park M."/>
            <person name="Lee H.-A."/>
            <person name="Lee H.-Y."/>
            <person name="Lee Y."/>
            <person name="Oh S."/>
            <person name="Lee J.H."/>
            <person name="Choi E."/>
            <person name="Choi E."/>
            <person name="Lee S.E."/>
            <person name="Jeon J."/>
            <person name="Kim H."/>
            <person name="Choi G."/>
            <person name="Song H."/>
            <person name="Lee J."/>
            <person name="Lee S.-C."/>
            <person name="Kwon J.-K."/>
            <person name="Lee H.-Y."/>
            <person name="Koo N."/>
            <person name="Hong Y."/>
            <person name="Kim R.W."/>
            <person name="Kang W.-H."/>
            <person name="Huh J.H."/>
            <person name="Kang B.-C."/>
            <person name="Yang T.-J."/>
            <person name="Lee Y.-H."/>
            <person name="Bennetzen J.L."/>
            <person name="Choi D."/>
        </authorList>
    </citation>
    <scope>NUCLEOTIDE SEQUENCE [LARGE SCALE GENOMIC DNA]</scope>
    <source>
        <strain evidence="3">cv. PBC81</strain>
    </source>
</reference>
<organism evidence="2 3">
    <name type="scientific">Capsicum baccatum</name>
    <name type="common">Peruvian pepper</name>
    <dbReference type="NCBI Taxonomy" id="33114"/>
    <lineage>
        <taxon>Eukaryota</taxon>
        <taxon>Viridiplantae</taxon>
        <taxon>Streptophyta</taxon>
        <taxon>Embryophyta</taxon>
        <taxon>Tracheophyta</taxon>
        <taxon>Spermatophyta</taxon>
        <taxon>Magnoliopsida</taxon>
        <taxon>eudicotyledons</taxon>
        <taxon>Gunneridae</taxon>
        <taxon>Pentapetalae</taxon>
        <taxon>asterids</taxon>
        <taxon>lamiids</taxon>
        <taxon>Solanales</taxon>
        <taxon>Solanaceae</taxon>
        <taxon>Solanoideae</taxon>
        <taxon>Capsiceae</taxon>
        <taxon>Capsicum</taxon>
    </lineage>
</organism>
<reference evidence="2 3" key="1">
    <citation type="journal article" date="2017" name="Genome Biol.">
        <title>New reference genome sequences of hot pepper reveal the massive evolution of plant disease-resistance genes by retroduplication.</title>
        <authorList>
            <person name="Kim S."/>
            <person name="Park J."/>
            <person name="Yeom S.I."/>
            <person name="Kim Y.M."/>
            <person name="Seo E."/>
            <person name="Kim K.T."/>
            <person name="Kim M.S."/>
            <person name="Lee J.M."/>
            <person name="Cheong K."/>
            <person name="Shin H.S."/>
            <person name="Kim S.B."/>
            <person name="Han K."/>
            <person name="Lee J."/>
            <person name="Park M."/>
            <person name="Lee H.A."/>
            <person name="Lee H.Y."/>
            <person name="Lee Y."/>
            <person name="Oh S."/>
            <person name="Lee J.H."/>
            <person name="Choi E."/>
            <person name="Choi E."/>
            <person name="Lee S.E."/>
            <person name="Jeon J."/>
            <person name="Kim H."/>
            <person name="Choi G."/>
            <person name="Song H."/>
            <person name="Lee J."/>
            <person name="Lee S.C."/>
            <person name="Kwon J.K."/>
            <person name="Lee H.Y."/>
            <person name="Koo N."/>
            <person name="Hong Y."/>
            <person name="Kim R.W."/>
            <person name="Kang W.H."/>
            <person name="Huh J.H."/>
            <person name="Kang B.C."/>
            <person name="Yang T.J."/>
            <person name="Lee Y.H."/>
            <person name="Bennetzen J.L."/>
            <person name="Choi D."/>
        </authorList>
    </citation>
    <scope>NUCLEOTIDE SEQUENCE [LARGE SCALE GENOMIC DNA]</scope>
    <source>
        <strain evidence="3">cv. PBC81</strain>
    </source>
</reference>
<sequence length="168" mass="19420">MKGKEMKPILKIVSLQLPKGLEVTNTTMLGNWLLNISITNPNDDYGINFMEQKLVISYENNHLAKDVIGPFRMPKRNSTFVFVNVTTAPETVVNKSILEEAEADRNSDRILIFFVRINMRYEYVYPGYSNQEKMRLYCYDLKVQFGNDPKDKAELIEPEKINYAGTVL</sequence>
<dbReference type="AlphaFoldDB" id="A0A2G2XS78"/>
<dbReference type="OrthoDB" id="695142at2759"/>
<comment type="caution">
    <text evidence="2">The sequence shown here is derived from an EMBL/GenBank/DDBJ whole genome shotgun (WGS) entry which is preliminary data.</text>
</comment>
<dbReference type="EMBL" id="MLFT02000001">
    <property type="protein sequence ID" value="PHT60328.1"/>
    <property type="molecule type" value="Genomic_DNA"/>
</dbReference>
<evidence type="ECO:0000313" key="2">
    <source>
        <dbReference type="EMBL" id="PHT60328.1"/>
    </source>
</evidence>
<keyword evidence="3" id="KW-1185">Reference proteome</keyword>
<evidence type="ECO:0000259" key="1">
    <source>
        <dbReference type="Pfam" id="PF03168"/>
    </source>
</evidence>
<name>A0A2G2XS78_CAPBA</name>